<dbReference type="GO" id="GO:0000976">
    <property type="term" value="F:transcription cis-regulatory region binding"/>
    <property type="evidence" value="ECO:0007669"/>
    <property type="project" value="UniProtKB-ARBA"/>
</dbReference>
<proteinExistence type="inferred from homology"/>
<reference evidence="10 11" key="1">
    <citation type="submission" date="2020-06" db="EMBL/GenBank/DDBJ databases">
        <title>Transcriptomic and genomic resources for Thalictrum thalictroides and T. hernandezii: Facilitating candidate gene discovery in an emerging model plant lineage.</title>
        <authorList>
            <person name="Arias T."/>
            <person name="Riano-Pachon D.M."/>
            <person name="Di Stilio V.S."/>
        </authorList>
    </citation>
    <scope>NUCLEOTIDE SEQUENCE [LARGE SCALE GENOMIC DNA]</scope>
    <source>
        <strain evidence="11">cv. WT478/WT964</strain>
        <tissue evidence="10">Leaves</tissue>
    </source>
</reference>
<dbReference type="InterPro" id="IPR044827">
    <property type="entry name" value="GBF-like"/>
</dbReference>
<feature type="region of interest" description="Disordered" evidence="8">
    <location>
        <begin position="1"/>
        <end position="31"/>
    </location>
</feature>
<evidence type="ECO:0000256" key="6">
    <source>
        <dbReference type="ARBA" id="ARBA00023242"/>
    </source>
</evidence>
<feature type="region of interest" description="Disordered" evidence="8">
    <location>
        <begin position="184"/>
        <end position="213"/>
    </location>
</feature>
<dbReference type="PROSITE" id="PS50217">
    <property type="entry name" value="BZIP"/>
    <property type="match status" value="1"/>
</dbReference>
<feature type="compositionally biased region" description="Low complexity" evidence="8">
    <location>
        <begin position="13"/>
        <end position="22"/>
    </location>
</feature>
<dbReference type="OrthoDB" id="1642657at2759"/>
<keyword evidence="3" id="KW-0805">Transcription regulation</keyword>
<keyword evidence="7" id="KW-0175">Coiled coil</keyword>
<dbReference type="Pfam" id="PF16596">
    <property type="entry name" value="MFMR_assoc"/>
    <property type="match status" value="1"/>
</dbReference>
<dbReference type="InterPro" id="IPR045314">
    <property type="entry name" value="bZIP_plant_GBF1"/>
</dbReference>
<feature type="region of interest" description="Disordered" evidence="8">
    <location>
        <begin position="97"/>
        <end position="171"/>
    </location>
</feature>
<organism evidence="10 11">
    <name type="scientific">Thalictrum thalictroides</name>
    <name type="common">Rue-anemone</name>
    <name type="synonym">Anemone thalictroides</name>
    <dbReference type="NCBI Taxonomy" id="46969"/>
    <lineage>
        <taxon>Eukaryota</taxon>
        <taxon>Viridiplantae</taxon>
        <taxon>Streptophyta</taxon>
        <taxon>Embryophyta</taxon>
        <taxon>Tracheophyta</taxon>
        <taxon>Spermatophyta</taxon>
        <taxon>Magnoliopsida</taxon>
        <taxon>Ranunculales</taxon>
        <taxon>Ranunculaceae</taxon>
        <taxon>Thalictroideae</taxon>
        <taxon>Thalictrum</taxon>
    </lineage>
</organism>
<dbReference type="Gene3D" id="1.20.5.170">
    <property type="match status" value="1"/>
</dbReference>
<feature type="compositionally biased region" description="Polar residues" evidence="8">
    <location>
        <begin position="196"/>
        <end position="206"/>
    </location>
</feature>
<dbReference type="Pfam" id="PF00170">
    <property type="entry name" value="bZIP_1"/>
    <property type="match status" value="1"/>
</dbReference>
<dbReference type="GO" id="GO:0005634">
    <property type="term" value="C:nucleus"/>
    <property type="evidence" value="ECO:0007669"/>
    <property type="project" value="UniProtKB-SubCell"/>
</dbReference>
<dbReference type="SUPFAM" id="SSF57959">
    <property type="entry name" value="Leucine zipper domain"/>
    <property type="match status" value="1"/>
</dbReference>
<dbReference type="Pfam" id="PF07777">
    <property type="entry name" value="MFMR"/>
    <property type="match status" value="1"/>
</dbReference>
<dbReference type="PANTHER" id="PTHR45967">
    <property type="entry name" value="G-BOX-BINDING FACTOR 3-RELATED"/>
    <property type="match status" value="1"/>
</dbReference>
<dbReference type="InterPro" id="IPR012900">
    <property type="entry name" value="MFMR"/>
</dbReference>
<dbReference type="PANTHER" id="PTHR45967:SF20">
    <property type="entry name" value="G-BOX-BINDING FACTOR 1"/>
    <property type="match status" value="1"/>
</dbReference>
<evidence type="ECO:0000256" key="5">
    <source>
        <dbReference type="ARBA" id="ARBA00023163"/>
    </source>
</evidence>
<evidence type="ECO:0000259" key="9">
    <source>
        <dbReference type="PROSITE" id="PS50217"/>
    </source>
</evidence>
<comment type="similarity">
    <text evidence="2">Belongs to the bZIP family.</text>
</comment>
<keyword evidence="11" id="KW-1185">Reference proteome</keyword>
<evidence type="ECO:0000256" key="7">
    <source>
        <dbReference type="SAM" id="Coils"/>
    </source>
</evidence>
<dbReference type="InterPro" id="IPR046347">
    <property type="entry name" value="bZIP_sf"/>
</dbReference>
<dbReference type="GO" id="GO:0003700">
    <property type="term" value="F:DNA-binding transcription factor activity"/>
    <property type="evidence" value="ECO:0007669"/>
    <property type="project" value="InterPro"/>
</dbReference>
<dbReference type="EMBL" id="JABWDY010019658">
    <property type="protein sequence ID" value="KAF5193765.1"/>
    <property type="molecule type" value="Genomic_DNA"/>
</dbReference>
<dbReference type="SMART" id="SM00338">
    <property type="entry name" value="BRLZ"/>
    <property type="match status" value="1"/>
</dbReference>
<comment type="caution">
    <text evidence="10">The sequence shown here is derived from an EMBL/GenBank/DDBJ whole genome shotgun (WGS) entry which is preliminary data.</text>
</comment>
<keyword evidence="6" id="KW-0539">Nucleus</keyword>
<evidence type="ECO:0000256" key="4">
    <source>
        <dbReference type="ARBA" id="ARBA00023125"/>
    </source>
</evidence>
<evidence type="ECO:0000256" key="3">
    <source>
        <dbReference type="ARBA" id="ARBA00023015"/>
    </source>
</evidence>
<sequence>MGSAEESTPAKPSRPSTSSQETPPTPLYPDWSAPMQAYYGAGATQPPFFPSNVASPPPYPYMWGGQMVSPYGTPIPYPAMYPPGGLYTHPNLATAQGAVMPTTQTEENNSPVKKVKSSGNIGVVGSKLKESGKAASGSRNDGVSRSAESGSEGSSDASDEFNHKDDSENKNRSFDQMLADGANAQNTSAHHSSAAVGSSLNGNGEPSANFPVPLPGNPVGDIAATNLNIGMDHWNASHVGSVPLRARSNASGVVPAVAPVKRDGHEGIVPEHLWGQDERELKRQRRKLSNRESARRSRLRKQAECEELQVKVDTLTDENDNLRKELERLAEERQKLTNENASLESELTQLYGEDALSALKGKNANMSVQSVNGFEQDTLRESNSVSD</sequence>
<protein>
    <submittedName>
        <fullName evidence="10">G-box-binding factor</fullName>
    </submittedName>
</protein>
<feature type="compositionally biased region" description="Basic and acidic residues" evidence="8">
    <location>
        <begin position="160"/>
        <end position="171"/>
    </location>
</feature>
<dbReference type="Proteomes" id="UP000554482">
    <property type="component" value="Unassembled WGS sequence"/>
</dbReference>
<dbReference type="AlphaFoldDB" id="A0A7J6WBK1"/>
<evidence type="ECO:0000256" key="1">
    <source>
        <dbReference type="ARBA" id="ARBA00004123"/>
    </source>
</evidence>
<keyword evidence="5" id="KW-0804">Transcription</keyword>
<evidence type="ECO:0000256" key="8">
    <source>
        <dbReference type="SAM" id="MobiDB-lite"/>
    </source>
</evidence>
<dbReference type="FunFam" id="1.20.5.170:FF:000020">
    <property type="entry name" value="BZIP transcription factor"/>
    <property type="match status" value="1"/>
</dbReference>
<feature type="domain" description="BZIP" evidence="9">
    <location>
        <begin position="280"/>
        <end position="343"/>
    </location>
</feature>
<accession>A0A7J6WBK1</accession>
<feature type="compositionally biased region" description="Low complexity" evidence="8">
    <location>
        <begin position="146"/>
        <end position="156"/>
    </location>
</feature>
<dbReference type="InterPro" id="IPR004827">
    <property type="entry name" value="bZIP"/>
</dbReference>
<comment type="subcellular location">
    <subcellularLocation>
        <location evidence="1">Nucleus</location>
    </subcellularLocation>
</comment>
<name>A0A7J6WBK1_THATH</name>
<evidence type="ECO:0000313" key="10">
    <source>
        <dbReference type="EMBL" id="KAF5193765.1"/>
    </source>
</evidence>
<gene>
    <name evidence="10" type="ORF">FRX31_016647</name>
</gene>
<dbReference type="PROSITE" id="PS00036">
    <property type="entry name" value="BZIP_BASIC"/>
    <property type="match status" value="1"/>
</dbReference>
<keyword evidence="4" id="KW-0238">DNA-binding</keyword>
<evidence type="ECO:0000313" key="11">
    <source>
        <dbReference type="Proteomes" id="UP000554482"/>
    </source>
</evidence>
<dbReference type="CDD" id="cd14702">
    <property type="entry name" value="bZIP_plant_GBF1"/>
    <property type="match status" value="1"/>
</dbReference>
<feature type="compositionally biased region" description="Polar residues" evidence="8">
    <location>
        <begin position="101"/>
        <end position="111"/>
    </location>
</feature>
<evidence type="ECO:0000256" key="2">
    <source>
        <dbReference type="ARBA" id="ARBA00007163"/>
    </source>
</evidence>
<feature type="coiled-coil region" evidence="7">
    <location>
        <begin position="291"/>
        <end position="353"/>
    </location>
</feature>